<dbReference type="InterPro" id="IPR007470">
    <property type="entry name" value="HemX"/>
</dbReference>
<evidence type="ECO:0008006" key="4">
    <source>
        <dbReference type="Google" id="ProtNLM"/>
    </source>
</evidence>
<name>A0A809RQB9_9PROT</name>
<evidence type="ECO:0000313" key="2">
    <source>
        <dbReference type="EMBL" id="BBO21822.1"/>
    </source>
</evidence>
<organism evidence="2 3">
    <name type="scientific">Candidatus Desulfobacillus denitrificans</name>
    <dbReference type="NCBI Taxonomy" id="2608985"/>
    <lineage>
        <taxon>Bacteria</taxon>
        <taxon>Pseudomonadati</taxon>
        <taxon>Pseudomonadota</taxon>
        <taxon>Betaproteobacteria</taxon>
        <taxon>Candidatus Desulfobacillus</taxon>
    </lineage>
</organism>
<evidence type="ECO:0000313" key="3">
    <source>
        <dbReference type="Proteomes" id="UP000662914"/>
    </source>
</evidence>
<sequence>MEQDALTPAAPAGRWQRALAAMKQPALIVAALALALLAWQWVETRGRIDDLQQEVARRLAAGDAAAGEARGVARLNQEALAALQAKAGALEAKLAESQSQQAALDAMVQELTRSRDERLLAEVEQALNTAAQQLQLAGNVEAALIALQGADARLRATGRSQFLPLRKVIAQDIERLKALPLADVPGIALRIEGVIRAVDGMPLAFETRPRVEAAQGTFVPAVAPAGYWEALLGEIWRELKSLIRVERLDRPNPALLSPTHAFFLRENLKLRLVNARLALLQRDGKSFRQDIQQSQAWVEQYFDTRSRPVQAALATLRQLGTADVGRELPSLAESLTTLRNFKVAREKDFPLPASRKGAAPEGN</sequence>
<accession>A0A809RQB9</accession>
<keyword evidence="1" id="KW-0472">Membrane</keyword>
<proteinExistence type="predicted"/>
<feature type="transmembrane region" description="Helical" evidence="1">
    <location>
        <begin position="24"/>
        <end position="42"/>
    </location>
</feature>
<keyword evidence="1" id="KW-0812">Transmembrane</keyword>
<protein>
    <recommendedName>
        <fullName evidence="4">Uroporphyrin-3 C-methyltransferase</fullName>
    </recommendedName>
</protein>
<gene>
    <name evidence="2" type="ORF">DSYM_25210</name>
</gene>
<dbReference type="KEGG" id="ddz:DSYM_25210"/>
<dbReference type="PANTHER" id="PTHR38043">
    <property type="entry name" value="PROTEIN HEMX"/>
    <property type="match status" value="1"/>
</dbReference>
<evidence type="ECO:0000256" key="1">
    <source>
        <dbReference type="SAM" id="Phobius"/>
    </source>
</evidence>
<dbReference type="PANTHER" id="PTHR38043:SF1">
    <property type="entry name" value="PROTEIN HEMX"/>
    <property type="match status" value="1"/>
</dbReference>
<reference evidence="2" key="1">
    <citation type="journal article" name="DNA Res.">
        <title>The physiological potential of anammox bacteria as revealed by their core genome structure.</title>
        <authorList>
            <person name="Okubo T."/>
            <person name="Toyoda A."/>
            <person name="Fukuhara K."/>
            <person name="Uchiyama I."/>
            <person name="Harigaya Y."/>
            <person name="Kuroiwa M."/>
            <person name="Suzuki T."/>
            <person name="Murakami Y."/>
            <person name="Suwa Y."/>
            <person name="Takami H."/>
        </authorList>
    </citation>
    <scope>NUCLEOTIDE SEQUENCE</scope>
    <source>
        <strain evidence="2">317325-3</strain>
    </source>
</reference>
<dbReference type="AlphaFoldDB" id="A0A809RQB9"/>
<dbReference type="EMBL" id="AP021857">
    <property type="protein sequence ID" value="BBO21822.1"/>
    <property type="molecule type" value="Genomic_DNA"/>
</dbReference>
<dbReference type="Pfam" id="PF04375">
    <property type="entry name" value="HemX"/>
    <property type="match status" value="1"/>
</dbReference>
<dbReference type="Proteomes" id="UP000662914">
    <property type="component" value="Chromosome"/>
</dbReference>
<keyword evidence="1" id="KW-1133">Transmembrane helix</keyword>